<dbReference type="InterPro" id="IPR036390">
    <property type="entry name" value="WH_DNA-bd_sf"/>
</dbReference>
<keyword evidence="3 8" id="KW-0479">Metal-binding</keyword>
<dbReference type="GO" id="GO:0045892">
    <property type="term" value="P:negative regulation of DNA-templated transcription"/>
    <property type="evidence" value="ECO:0007669"/>
    <property type="project" value="TreeGrafter"/>
</dbReference>
<dbReference type="InterPro" id="IPR002481">
    <property type="entry name" value="FUR"/>
</dbReference>
<organism evidence="10 11">
    <name type="scientific">Peptoniphilus asaccharolyticus DSM 20463</name>
    <dbReference type="NCBI Taxonomy" id="573058"/>
    <lineage>
        <taxon>Bacteria</taxon>
        <taxon>Bacillati</taxon>
        <taxon>Bacillota</taxon>
        <taxon>Tissierellia</taxon>
        <taxon>Tissierellales</taxon>
        <taxon>Peptoniphilaceae</taxon>
        <taxon>Peptoniphilus</taxon>
    </lineage>
</organism>
<evidence type="ECO:0000256" key="9">
    <source>
        <dbReference type="PIRSR" id="PIRSR602481-2"/>
    </source>
</evidence>
<evidence type="ECO:0000256" key="4">
    <source>
        <dbReference type="ARBA" id="ARBA00022833"/>
    </source>
</evidence>
<dbReference type="InterPro" id="IPR043135">
    <property type="entry name" value="Fur_C"/>
</dbReference>
<feature type="binding site" evidence="9">
    <location>
        <position position="133"/>
    </location>
    <ligand>
        <name>Fe cation</name>
        <dbReference type="ChEBI" id="CHEBI:24875"/>
    </ligand>
</feature>
<dbReference type="PANTHER" id="PTHR33202:SF7">
    <property type="entry name" value="FERRIC UPTAKE REGULATION PROTEIN"/>
    <property type="match status" value="1"/>
</dbReference>
<keyword evidence="5" id="KW-0805">Transcription regulation</keyword>
<dbReference type="GO" id="GO:1900376">
    <property type="term" value="P:regulation of secondary metabolite biosynthetic process"/>
    <property type="evidence" value="ECO:0007669"/>
    <property type="project" value="TreeGrafter"/>
</dbReference>
<dbReference type="Pfam" id="PF01475">
    <property type="entry name" value="FUR"/>
    <property type="match status" value="1"/>
</dbReference>
<accession>A0A1W1UPH4</accession>
<feature type="binding site" evidence="8">
    <location>
        <position position="144"/>
    </location>
    <ligand>
        <name>Zn(2+)</name>
        <dbReference type="ChEBI" id="CHEBI:29105"/>
    </ligand>
</feature>
<dbReference type="GO" id="GO:0003700">
    <property type="term" value="F:DNA-binding transcription factor activity"/>
    <property type="evidence" value="ECO:0007669"/>
    <property type="project" value="InterPro"/>
</dbReference>
<dbReference type="Gene3D" id="3.30.1490.190">
    <property type="match status" value="1"/>
</dbReference>
<dbReference type="Gene3D" id="1.10.10.10">
    <property type="entry name" value="Winged helix-like DNA-binding domain superfamily/Winged helix DNA-binding domain"/>
    <property type="match status" value="1"/>
</dbReference>
<proteinExistence type="inferred from homology"/>
<evidence type="ECO:0000313" key="11">
    <source>
        <dbReference type="Proteomes" id="UP000192368"/>
    </source>
</evidence>
<dbReference type="SUPFAM" id="SSF46785">
    <property type="entry name" value="Winged helix' DNA-binding domain"/>
    <property type="match status" value="1"/>
</dbReference>
<keyword evidence="4 8" id="KW-0862">Zinc</keyword>
<gene>
    <name evidence="10" type="ORF">SAMN00017477_0515</name>
</gene>
<keyword evidence="6" id="KW-0238">DNA-binding</keyword>
<comment type="cofactor">
    <cofactor evidence="9">
        <name>Mn(2+)</name>
        <dbReference type="ChEBI" id="CHEBI:29035"/>
    </cofactor>
    <cofactor evidence="9">
        <name>Fe(2+)</name>
        <dbReference type="ChEBI" id="CHEBI:29033"/>
    </cofactor>
    <text evidence="9">Binds 1 Mn(2+) or Fe(2+) ion per subunit.</text>
</comment>
<evidence type="ECO:0000256" key="3">
    <source>
        <dbReference type="ARBA" id="ARBA00022723"/>
    </source>
</evidence>
<evidence type="ECO:0000256" key="5">
    <source>
        <dbReference type="ARBA" id="ARBA00023015"/>
    </source>
</evidence>
<dbReference type="PANTHER" id="PTHR33202">
    <property type="entry name" value="ZINC UPTAKE REGULATION PROTEIN"/>
    <property type="match status" value="1"/>
</dbReference>
<keyword evidence="11" id="KW-1185">Reference proteome</keyword>
<feature type="binding site" evidence="8">
    <location>
        <position position="101"/>
    </location>
    <ligand>
        <name>Zn(2+)</name>
        <dbReference type="ChEBI" id="CHEBI:29105"/>
    </ligand>
</feature>
<evidence type="ECO:0000256" key="2">
    <source>
        <dbReference type="ARBA" id="ARBA00022491"/>
    </source>
</evidence>
<dbReference type="CDD" id="cd07153">
    <property type="entry name" value="Fur_like"/>
    <property type="match status" value="1"/>
</dbReference>
<keyword evidence="9" id="KW-0408">Iron</keyword>
<dbReference type="OrthoDB" id="8659436at2"/>
<evidence type="ECO:0000256" key="6">
    <source>
        <dbReference type="ARBA" id="ARBA00023125"/>
    </source>
</evidence>
<dbReference type="STRING" id="573058.SAMN00017477_0515"/>
<evidence type="ECO:0000256" key="8">
    <source>
        <dbReference type="PIRSR" id="PIRSR602481-1"/>
    </source>
</evidence>
<evidence type="ECO:0000256" key="1">
    <source>
        <dbReference type="ARBA" id="ARBA00007957"/>
    </source>
</evidence>
<evidence type="ECO:0000256" key="7">
    <source>
        <dbReference type="ARBA" id="ARBA00023163"/>
    </source>
</evidence>
<dbReference type="Proteomes" id="UP000192368">
    <property type="component" value="Unassembled WGS sequence"/>
</dbReference>
<keyword evidence="7" id="KW-0804">Transcription</keyword>
<protein>
    <submittedName>
        <fullName evidence="10">Fur family transcriptional regulator, ferric uptake regulator</fullName>
    </submittedName>
</protein>
<evidence type="ECO:0000313" key="10">
    <source>
        <dbReference type="EMBL" id="SMB82970.1"/>
    </source>
</evidence>
<dbReference type="GO" id="GO:0008270">
    <property type="term" value="F:zinc ion binding"/>
    <property type="evidence" value="ECO:0007669"/>
    <property type="project" value="TreeGrafter"/>
</dbReference>
<dbReference type="EMBL" id="FWWR01000009">
    <property type="protein sequence ID" value="SMB82970.1"/>
    <property type="molecule type" value="Genomic_DNA"/>
</dbReference>
<dbReference type="FunFam" id="1.10.10.10:FF:000051">
    <property type="entry name" value="Fur family transcriptional regulator"/>
    <property type="match status" value="1"/>
</dbReference>
<dbReference type="RefSeq" id="WP_084230189.1">
    <property type="nucleotide sequence ID" value="NZ_FWWR01000009.1"/>
</dbReference>
<reference evidence="11" key="1">
    <citation type="submission" date="2017-04" db="EMBL/GenBank/DDBJ databases">
        <authorList>
            <person name="Varghese N."/>
            <person name="Submissions S."/>
        </authorList>
    </citation>
    <scope>NUCLEOTIDE SEQUENCE [LARGE SCALE GENOMIC DNA]</scope>
    <source>
        <strain evidence="11">DSM 20463</strain>
    </source>
</reference>
<feature type="binding site" evidence="8">
    <location>
        <position position="141"/>
    </location>
    <ligand>
        <name>Zn(2+)</name>
        <dbReference type="ChEBI" id="CHEBI:29105"/>
    </ligand>
</feature>
<dbReference type="AlphaFoldDB" id="A0A1W1UPH4"/>
<name>A0A1W1UPH4_PEPAS</name>
<keyword evidence="2" id="KW-0678">Repressor</keyword>
<comment type="similarity">
    <text evidence="1">Belongs to the Fur family.</text>
</comment>
<comment type="cofactor">
    <cofactor evidence="8">
        <name>Zn(2+)</name>
        <dbReference type="ChEBI" id="CHEBI:29105"/>
    </cofactor>
    <text evidence="8">Binds 1 zinc ion per subunit.</text>
</comment>
<dbReference type="GO" id="GO:0000976">
    <property type="term" value="F:transcription cis-regulatory region binding"/>
    <property type="evidence" value="ECO:0007669"/>
    <property type="project" value="TreeGrafter"/>
</dbReference>
<sequence length="151" mass="17779">MDNSVENVKEILKQYGHKFTRQRVEIYKVFTDNEGAHLSTEEVYKEVSERNKNIGIATVYRTMLLFEEVGILDKISFDDGVTRYELKHESGEEHRHHHLICVDCGKVTEVKLDLLDNLEKEIEEEENFKIVDHSLKFYGHCKDCYQKLKGE</sequence>
<dbReference type="InterPro" id="IPR036388">
    <property type="entry name" value="WH-like_DNA-bd_sf"/>
</dbReference>
<feature type="binding site" evidence="8">
    <location>
        <position position="104"/>
    </location>
    <ligand>
        <name>Zn(2+)</name>
        <dbReference type="ChEBI" id="CHEBI:29105"/>
    </ligand>
</feature>